<evidence type="ECO:0000256" key="3">
    <source>
        <dbReference type="ARBA" id="ARBA00022989"/>
    </source>
</evidence>
<dbReference type="Proteomes" id="UP000547976">
    <property type="component" value="Unassembled WGS sequence"/>
</dbReference>
<dbReference type="GeneID" id="59318941"/>
<comment type="caution">
    <text evidence="6">The sequence shown here is derived from an EMBL/GenBank/DDBJ whole genome shotgun (WGS) entry which is preliminary data.</text>
</comment>
<dbReference type="SUPFAM" id="SSF103473">
    <property type="entry name" value="MFS general substrate transporter"/>
    <property type="match status" value="1"/>
</dbReference>
<evidence type="ECO:0000313" key="7">
    <source>
        <dbReference type="Proteomes" id="UP000547976"/>
    </source>
</evidence>
<organism evidence="6 7">
    <name type="scientific">Gibberella subglutinans</name>
    <name type="common">Fusarium subglutinans</name>
    <dbReference type="NCBI Taxonomy" id="42677"/>
    <lineage>
        <taxon>Eukaryota</taxon>
        <taxon>Fungi</taxon>
        <taxon>Dikarya</taxon>
        <taxon>Ascomycota</taxon>
        <taxon>Pezizomycotina</taxon>
        <taxon>Sordariomycetes</taxon>
        <taxon>Hypocreomycetidae</taxon>
        <taxon>Hypocreales</taxon>
        <taxon>Nectriaceae</taxon>
        <taxon>Fusarium</taxon>
        <taxon>Fusarium fujikuroi species complex</taxon>
    </lineage>
</organism>
<evidence type="ECO:0000313" key="6">
    <source>
        <dbReference type="EMBL" id="KAF5606454.1"/>
    </source>
</evidence>
<proteinExistence type="predicted"/>
<dbReference type="RefSeq" id="XP_036538424.1">
    <property type="nucleotide sequence ID" value="XM_036684223.1"/>
</dbReference>
<dbReference type="AlphaFoldDB" id="A0A8H5V321"/>
<reference evidence="6 7" key="1">
    <citation type="submission" date="2020-05" db="EMBL/GenBank/DDBJ databases">
        <title>Identification and distribution of gene clusters putatively required for synthesis of sphingolipid metabolism inhibitors in phylogenetically diverse species of the filamentous fungus Fusarium.</title>
        <authorList>
            <person name="Kim H.-S."/>
            <person name="Busman M."/>
            <person name="Brown D.W."/>
            <person name="Divon H."/>
            <person name="Uhlig S."/>
            <person name="Proctor R.H."/>
        </authorList>
    </citation>
    <scope>NUCLEOTIDE SEQUENCE [LARGE SCALE GENOMIC DNA]</scope>
    <source>
        <strain evidence="6 7">NRRL 66333</strain>
    </source>
</reference>
<protein>
    <submittedName>
        <fullName evidence="6">Major facilitator superfamily transporter</fullName>
    </submittedName>
</protein>
<dbReference type="OrthoDB" id="5087518at2759"/>
<feature type="transmembrane region" description="Helical" evidence="5">
    <location>
        <begin position="161"/>
        <end position="184"/>
    </location>
</feature>
<dbReference type="EMBL" id="JAAOAV010000061">
    <property type="protein sequence ID" value="KAF5606454.1"/>
    <property type="molecule type" value="Genomic_DNA"/>
</dbReference>
<evidence type="ECO:0000256" key="2">
    <source>
        <dbReference type="ARBA" id="ARBA00022692"/>
    </source>
</evidence>
<comment type="subcellular location">
    <subcellularLocation>
        <location evidence="1">Membrane</location>
        <topology evidence="1">Multi-pass membrane protein</topology>
    </subcellularLocation>
</comment>
<dbReference type="Gene3D" id="1.20.1250.20">
    <property type="entry name" value="MFS general substrate transporter like domains"/>
    <property type="match status" value="1"/>
</dbReference>
<dbReference type="InterPro" id="IPR036259">
    <property type="entry name" value="MFS_trans_sf"/>
</dbReference>
<keyword evidence="7" id="KW-1185">Reference proteome</keyword>
<keyword evidence="4 5" id="KW-0472">Membrane</keyword>
<dbReference type="PANTHER" id="PTHR23507">
    <property type="entry name" value="ZGC:174356"/>
    <property type="match status" value="1"/>
</dbReference>
<sequence length="230" mass="25398">MAPSEASPLISSAIQQSATPEAHIAQSRRRTILLLLLYLVFLDLGYELIMPAQTRVLERIYCRIYYDDHDYGLHGGDANGGIDERLCKVGVIQSEVAMLKGWQVTLDSIGMLVFSVPWAHVADVRGRKPVLLLLTSALFAKYAFVQLVCFFDGAIPLRWSWFSALHTVFGGSVTVATALIYTIISDVVPENDSFLPGDGRDDRYTVPWSAHKRSTNGLEPLATNGPWPGC</sequence>
<evidence type="ECO:0000256" key="1">
    <source>
        <dbReference type="ARBA" id="ARBA00004141"/>
    </source>
</evidence>
<dbReference type="GO" id="GO:0016020">
    <property type="term" value="C:membrane"/>
    <property type="evidence" value="ECO:0007669"/>
    <property type="project" value="UniProtKB-SubCell"/>
</dbReference>
<evidence type="ECO:0000256" key="4">
    <source>
        <dbReference type="ARBA" id="ARBA00023136"/>
    </source>
</evidence>
<dbReference type="GO" id="GO:0022857">
    <property type="term" value="F:transmembrane transporter activity"/>
    <property type="evidence" value="ECO:0007669"/>
    <property type="project" value="TreeGrafter"/>
</dbReference>
<feature type="transmembrane region" description="Helical" evidence="5">
    <location>
        <begin position="131"/>
        <end position="155"/>
    </location>
</feature>
<accession>A0A8H5V321</accession>
<name>A0A8H5V321_GIBSU</name>
<gene>
    <name evidence="6" type="ORF">FSUBG_6062</name>
</gene>
<keyword evidence="3 5" id="KW-1133">Transmembrane helix</keyword>
<evidence type="ECO:0000256" key="5">
    <source>
        <dbReference type="SAM" id="Phobius"/>
    </source>
</evidence>
<feature type="transmembrane region" description="Helical" evidence="5">
    <location>
        <begin position="32"/>
        <end position="49"/>
    </location>
</feature>
<dbReference type="PANTHER" id="PTHR23507:SF1">
    <property type="entry name" value="FI18259P1-RELATED"/>
    <property type="match status" value="1"/>
</dbReference>
<keyword evidence="2 5" id="KW-0812">Transmembrane</keyword>